<feature type="non-terminal residue" evidence="2">
    <location>
        <position position="1"/>
    </location>
</feature>
<comment type="caution">
    <text evidence="2">The sequence shown here is derived from an EMBL/GenBank/DDBJ whole genome shotgun (WGS) entry which is preliminary data.</text>
</comment>
<dbReference type="Proteomes" id="UP000265520">
    <property type="component" value="Unassembled WGS sequence"/>
</dbReference>
<feature type="region of interest" description="Disordered" evidence="1">
    <location>
        <begin position="87"/>
        <end position="122"/>
    </location>
</feature>
<dbReference type="PANTHER" id="PTHR33103:SF19">
    <property type="entry name" value="OS09G0544700 PROTEIN"/>
    <property type="match status" value="1"/>
</dbReference>
<protein>
    <submittedName>
        <fullName evidence="2">DUF674 family protein</fullName>
    </submittedName>
</protein>
<proteinExistence type="predicted"/>
<keyword evidence="3" id="KW-1185">Reference proteome</keyword>
<accession>A0A392QM70</accession>
<evidence type="ECO:0000313" key="2">
    <source>
        <dbReference type="EMBL" id="MCI24626.1"/>
    </source>
</evidence>
<name>A0A392QM70_9FABA</name>
<feature type="compositionally biased region" description="Acidic residues" evidence="1">
    <location>
        <begin position="100"/>
        <end position="119"/>
    </location>
</feature>
<dbReference type="PANTHER" id="PTHR33103">
    <property type="entry name" value="OS01G0153900 PROTEIN"/>
    <property type="match status" value="1"/>
</dbReference>
<reference evidence="2 3" key="1">
    <citation type="journal article" date="2018" name="Front. Plant Sci.">
        <title>Red Clover (Trifolium pratense) and Zigzag Clover (T. medium) - A Picture of Genomic Similarities and Differences.</title>
        <authorList>
            <person name="Dluhosova J."/>
            <person name="Istvanek J."/>
            <person name="Nedelnik J."/>
            <person name="Repkova J."/>
        </authorList>
    </citation>
    <scope>NUCLEOTIDE SEQUENCE [LARGE SCALE GENOMIC DNA]</scope>
    <source>
        <strain evidence="3">cv. 10/8</strain>
        <tissue evidence="2">Leaf</tissue>
    </source>
</reference>
<organism evidence="2 3">
    <name type="scientific">Trifolium medium</name>
    <dbReference type="NCBI Taxonomy" id="97028"/>
    <lineage>
        <taxon>Eukaryota</taxon>
        <taxon>Viridiplantae</taxon>
        <taxon>Streptophyta</taxon>
        <taxon>Embryophyta</taxon>
        <taxon>Tracheophyta</taxon>
        <taxon>Spermatophyta</taxon>
        <taxon>Magnoliopsida</taxon>
        <taxon>eudicotyledons</taxon>
        <taxon>Gunneridae</taxon>
        <taxon>Pentapetalae</taxon>
        <taxon>rosids</taxon>
        <taxon>fabids</taxon>
        <taxon>Fabales</taxon>
        <taxon>Fabaceae</taxon>
        <taxon>Papilionoideae</taxon>
        <taxon>50 kb inversion clade</taxon>
        <taxon>NPAAA clade</taxon>
        <taxon>Hologalegina</taxon>
        <taxon>IRL clade</taxon>
        <taxon>Trifolieae</taxon>
        <taxon>Trifolium</taxon>
    </lineage>
</organism>
<evidence type="ECO:0000313" key="3">
    <source>
        <dbReference type="Proteomes" id="UP000265520"/>
    </source>
</evidence>
<dbReference type="AlphaFoldDB" id="A0A392QM70"/>
<dbReference type="InterPro" id="IPR007750">
    <property type="entry name" value="DUF674"/>
</dbReference>
<sequence length="131" mass="14982">NEKVLFAEASKPVIGNKGMVGSIGNLYQSVENLNHNYMQQNLNKDVLLNPSAPRWSIEIAHRLPPQEEPLKTLSATSAVFLEDELDKEDQRNMTTMMRTDEDEEDEDEEEVEESEEDSLVGETMFYMCPNE</sequence>
<feature type="non-terminal residue" evidence="2">
    <location>
        <position position="131"/>
    </location>
</feature>
<evidence type="ECO:0000256" key="1">
    <source>
        <dbReference type="SAM" id="MobiDB-lite"/>
    </source>
</evidence>
<dbReference type="EMBL" id="LXQA010142581">
    <property type="protein sequence ID" value="MCI24626.1"/>
    <property type="molecule type" value="Genomic_DNA"/>
</dbReference>